<dbReference type="PANTHER" id="PTHR43335">
    <property type="entry name" value="ABC TRANSPORTER, ATP-BINDING PROTEIN"/>
    <property type="match status" value="1"/>
</dbReference>
<dbReference type="InterPro" id="IPR003593">
    <property type="entry name" value="AAA+_ATPase"/>
</dbReference>
<dbReference type="PANTHER" id="PTHR43335:SF4">
    <property type="entry name" value="ABC TRANSPORTER, ATP-BINDING PROTEIN"/>
    <property type="match status" value="1"/>
</dbReference>
<dbReference type="STRING" id="1265861.BCAMP_11260"/>
<dbReference type="Gene3D" id="3.40.50.300">
    <property type="entry name" value="P-loop containing nucleotide triphosphate hydrolases"/>
    <property type="match status" value="1"/>
</dbReference>
<dbReference type="Proteomes" id="UP000019243">
    <property type="component" value="Unassembled WGS sequence"/>
</dbReference>
<reference evidence="6 7" key="1">
    <citation type="submission" date="2012-12" db="EMBL/GenBank/DDBJ databases">
        <title>Novel taxa of Listeriaceae from agricultural environments in the United States.</title>
        <authorList>
            <person name="den Bakker H.C."/>
            <person name="Allred A."/>
            <person name="Warchocki S."/>
            <person name="Wright E.M."/>
            <person name="Burrell A."/>
            <person name="Nightingale K.K."/>
            <person name="Kephart D."/>
            <person name="Wiedmann M."/>
        </authorList>
    </citation>
    <scope>NUCLEOTIDE SEQUENCE [LARGE SCALE GENOMIC DNA]</scope>
    <source>
        <strain evidence="6 7">FSL F6-1037</strain>
    </source>
</reference>
<evidence type="ECO:0000256" key="2">
    <source>
        <dbReference type="ARBA" id="ARBA00022448"/>
    </source>
</evidence>
<evidence type="ECO:0000256" key="4">
    <source>
        <dbReference type="ARBA" id="ARBA00022840"/>
    </source>
</evidence>
<dbReference type="InterPro" id="IPR003439">
    <property type="entry name" value="ABC_transporter-like_ATP-bd"/>
</dbReference>
<name>W7C928_9LIST</name>
<keyword evidence="3" id="KW-0547">Nucleotide-binding</keyword>
<evidence type="ECO:0000313" key="6">
    <source>
        <dbReference type="EMBL" id="EUJ35969.1"/>
    </source>
</evidence>
<dbReference type="InterPro" id="IPR017871">
    <property type="entry name" value="ABC_transporter-like_CS"/>
</dbReference>
<accession>W7C928</accession>
<organism evidence="6 7">
    <name type="scientific">Brochothrix campestris FSL F6-1037</name>
    <dbReference type="NCBI Taxonomy" id="1265861"/>
    <lineage>
        <taxon>Bacteria</taxon>
        <taxon>Bacillati</taxon>
        <taxon>Bacillota</taxon>
        <taxon>Bacilli</taxon>
        <taxon>Bacillales</taxon>
        <taxon>Listeriaceae</taxon>
        <taxon>Brochothrix</taxon>
    </lineage>
</organism>
<dbReference type="SUPFAM" id="SSF52540">
    <property type="entry name" value="P-loop containing nucleoside triphosphate hydrolases"/>
    <property type="match status" value="1"/>
</dbReference>
<evidence type="ECO:0000256" key="3">
    <source>
        <dbReference type="ARBA" id="ARBA00022741"/>
    </source>
</evidence>
<gene>
    <name evidence="6" type="ORF">BCAMP_11260</name>
</gene>
<sequence>MERQTVLQLEQITKKIKRKSIVSDITFSLKQGEILGLLGPNGSGKTTIMRQIVGLTFPTNGKIVVMNEQVSPTNRKYLKHIGAIIENPEFYNYMTGYQNLMQFIRLSNYEITTTELDQLIERVHLTDSIHNKVKTYSLGMRQRLGVAQAILHKPTILILDEPTNGLDPQGVREFRELLKELAFKENVGILISSHLLHEIEQMCTRLLVLEKGVIIKDTSLDNMLVQTNIIKLKTSDNHSAKLSLETLDYEANLSGEQLIITLKTASLAEVIRTLVQDNIDIIAIEQPRETLEDNFIKLTNHSQGGDVHV</sequence>
<evidence type="ECO:0000256" key="1">
    <source>
        <dbReference type="ARBA" id="ARBA00005417"/>
    </source>
</evidence>
<keyword evidence="7" id="KW-1185">Reference proteome</keyword>
<dbReference type="GO" id="GO:0005524">
    <property type="term" value="F:ATP binding"/>
    <property type="evidence" value="ECO:0007669"/>
    <property type="project" value="UniProtKB-KW"/>
</dbReference>
<dbReference type="PATRIC" id="fig|1265861.3.peg.2215"/>
<proteinExistence type="inferred from homology"/>
<evidence type="ECO:0000259" key="5">
    <source>
        <dbReference type="PROSITE" id="PS50893"/>
    </source>
</evidence>
<comment type="similarity">
    <text evidence="1">Belongs to the ABC transporter superfamily.</text>
</comment>
<dbReference type="OrthoDB" id="9804819at2"/>
<dbReference type="RefSeq" id="WP_035315488.1">
    <property type="nucleotide sequence ID" value="NZ_AODH01000050.1"/>
</dbReference>
<dbReference type="PROSITE" id="PS00211">
    <property type="entry name" value="ABC_TRANSPORTER_1"/>
    <property type="match status" value="1"/>
</dbReference>
<feature type="domain" description="ABC transporter" evidence="5">
    <location>
        <begin position="7"/>
        <end position="236"/>
    </location>
</feature>
<dbReference type="AlphaFoldDB" id="W7C928"/>
<evidence type="ECO:0000313" key="7">
    <source>
        <dbReference type="Proteomes" id="UP000019243"/>
    </source>
</evidence>
<dbReference type="EMBL" id="AODH01000050">
    <property type="protein sequence ID" value="EUJ35969.1"/>
    <property type="molecule type" value="Genomic_DNA"/>
</dbReference>
<comment type="caution">
    <text evidence="6">The sequence shown here is derived from an EMBL/GenBank/DDBJ whole genome shotgun (WGS) entry which is preliminary data.</text>
</comment>
<dbReference type="Pfam" id="PF00005">
    <property type="entry name" value="ABC_tran"/>
    <property type="match status" value="1"/>
</dbReference>
<dbReference type="PROSITE" id="PS50893">
    <property type="entry name" value="ABC_TRANSPORTER_2"/>
    <property type="match status" value="1"/>
</dbReference>
<keyword evidence="2" id="KW-0813">Transport</keyword>
<protein>
    <recommendedName>
        <fullName evidence="5">ABC transporter domain-containing protein</fullName>
    </recommendedName>
</protein>
<dbReference type="InterPro" id="IPR027417">
    <property type="entry name" value="P-loop_NTPase"/>
</dbReference>
<dbReference type="SMART" id="SM00382">
    <property type="entry name" value="AAA"/>
    <property type="match status" value="1"/>
</dbReference>
<dbReference type="GO" id="GO:0016887">
    <property type="term" value="F:ATP hydrolysis activity"/>
    <property type="evidence" value="ECO:0007669"/>
    <property type="project" value="InterPro"/>
</dbReference>
<keyword evidence="4" id="KW-0067">ATP-binding</keyword>